<accession>A0ABU8WQZ4</accession>
<sequence>MSTAQRVLLIGFDPSVVDYSKWPGLTPEKLYAAFDADAASFREAGFESQVCLVDLGAMAEESVRKVLAAQTFDVVLIGAGVRTSVDHFLLFEKLVNAVHQHAGKARICFNTGPTDSVAAVQRWV</sequence>
<keyword evidence="2" id="KW-1185">Reference proteome</keyword>
<dbReference type="RefSeq" id="WP_340344462.1">
    <property type="nucleotide sequence ID" value="NZ_JBBKZT010000010.1"/>
</dbReference>
<dbReference type="EMBL" id="JBBKZT010000010">
    <property type="protein sequence ID" value="MEJ8849334.1"/>
    <property type="molecule type" value="Genomic_DNA"/>
</dbReference>
<evidence type="ECO:0000313" key="2">
    <source>
        <dbReference type="Proteomes" id="UP001385892"/>
    </source>
</evidence>
<comment type="caution">
    <text evidence="1">The sequence shown here is derived from an EMBL/GenBank/DDBJ whole genome shotgun (WGS) entry which is preliminary data.</text>
</comment>
<gene>
    <name evidence="1" type="ORF">WKW82_21960</name>
</gene>
<reference evidence="1 2" key="1">
    <citation type="submission" date="2024-03" db="EMBL/GenBank/DDBJ databases">
        <title>Novel species of the genus Variovorax.</title>
        <authorList>
            <person name="Liu Q."/>
            <person name="Xin Y.-H."/>
        </authorList>
    </citation>
    <scope>NUCLEOTIDE SEQUENCE [LARGE SCALE GENOMIC DNA]</scope>
    <source>
        <strain evidence="1 2">KACC 18900</strain>
    </source>
</reference>
<proteinExistence type="predicted"/>
<organism evidence="1 2">
    <name type="scientific">Variovorax rhizosphaerae</name>
    <dbReference type="NCBI Taxonomy" id="1836200"/>
    <lineage>
        <taxon>Bacteria</taxon>
        <taxon>Pseudomonadati</taxon>
        <taxon>Pseudomonadota</taxon>
        <taxon>Betaproteobacteria</taxon>
        <taxon>Burkholderiales</taxon>
        <taxon>Comamonadaceae</taxon>
        <taxon>Variovorax</taxon>
    </lineage>
</organism>
<evidence type="ECO:0000313" key="1">
    <source>
        <dbReference type="EMBL" id="MEJ8849334.1"/>
    </source>
</evidence>
<dbReference type="Proteomes" id="UP001385892">
    <property type="component" value="Unassembled WGS sequence"/>
</dbReference>
<name>A0ABU8WQZ4_9BURK</name>
<protein>
    <submittedName>
        <fullName evidence="1">Uncharacterized protein</fullName>
    </submittedName>
</protein>